<dbReference type="GO" id="GO:0016787">
    <property type="term" value="F:hydrolase activity"/>
    <property type="evidence" value="ECO:0007669"/>
    <property type="project" value="UniProtKB-KW"/>
</dbReference>
<dbReference type="SUPFAM" id="SSF55298">
    <property type="entry name" value="YjgF-like"/>
    <property type="match status" value="1"/>
</dbReference>
<dbReference type="CDD" id="cd00448">
    <property type="entry name" value="YjgF_YER057c_UK114_family"/>
    <property type="match status" value="1"/>
</dbReference>
<dbReference type="Gene3D" id="3.30.1330.40">
    <property type="entry name" value="RutC-like"/>
    <property type="match status" value="1"/>
</dbReference>
<keyword evidence="2" id="KW-1185">Reference proteome</keyword>
<dbReference type="PANTHER" id="PTHR43857:SF1">
    <property type="entry name" value="YJGH FAMILY PROTEIN"/>
    <property type="match status" value="1"/>
</dbReference>
<evidence type="ECO:0000313" key="2">
    <source>
        <dbReference type="Proteomes" id="UP001597402"/>
    </source>
</evidence>
<keyword evidence="1" id="KW-0378">Hydrolase</keyword>
<dbReference type="EMBL" id="JBHUHP010000011">
    <property type="protein sequence ID" value="MFD2092582.1"/>
    <property type="molecule type" value="Genomic_DNA"/>
</dbReference>
<evidence type="ECO:0000313" key="1">
    <source>
        <dbReference type="EMBL" id="MFD2092582.1"/>
    </source>
</evidence>
<dbReference type="RefSeq" id="WP_376876746.1">
    <property type="nucleotide sequence ID" value="NZ_JBHUHP010000011.1"/>
</dbReference>
<name>A0ABW4XBA7_9ACTN</name>
<dbReference type="InterPro" id="IPR035959">
    <property type="entry name" value="RutC-like_sf"/>
</dbReference>
<dbReference type="Proteomes" id="UP001597402">
    <property type="component" value="Unassembled WGS sequence"/>
</dbReference>
<organism evidence="1 2">
    <name type="scientific">Blastococcus deserti</name>
    <dbReference type="NCBI Taxonomy" id="2259033"/>
    <lineage>
        <taxon>Bacteria</taxon>
        <taxon>Bacillati</taxon>
        <taxon>Actinomycetota</taxon>
        <taxon>Actinomycetes</taxon>
        <taxon>Geodermatophilales</taxon>
        <taxon>Geodermatophilaceae</taxon>
        <taxon>Blastococcus</taxon>
    </lineage>
</organism>
<sequence length="133" mass="14056">MTLSRIRINPWQWSVAMGFNQAELVEGATRVLVCSGQTAMSAEGTPQHPGDMAAQVAMSLDNVEAVLAGAGMTLSNVVQMNIYTTDVDGFFAASGSMVERFDRAGVMPASTLLGISRLAFPELMVELEATAVA</sequence>
<protein>
    <submittedName>
        <fullName evidence="1">RidA family protein</fullName>
        <ecNumber evidence="1">3.5.-.-</ecNumber>
    </submittedName>
</protein>
<dbReference type="Pfam" id="PF01042">
    <property type="entry name" value="Ribonuc_L-PSP"/>
    <property type="match status" value="1"/>
</dbReference>
<gene>
    <name evidence="1" type="ORF">ACFSHS_13480</name>
</gene>
<reference evidence="2" key="1">
    <citation type="journal article" date="2019" name="Int. J. Syst. Evol. Microbiol.">
        <title>The Global Catalogue of Microorganisms (GCM) 10K type strain sequencing project: providing services to taxonomists for standard genome sequencing and annotation.</title>
        <authorList>
            <consortium name="The Broad Institute Genomics Platform"/>
            <consortium name="The Broad Institute Genome Sequencing Center for Infectious Disease"/>
            <person name="Wu L."/>
            <person name="Ma J."/>
        </authorList>
    </citation>
    <scope>NUCLEOTIDE SEQUENCE [LARGE SCALE GENOMIC DNA]</scope>
    <source>
        <strain evidence="2">JCM 3338</strain>
    </source>
</reference>
<comment type="caution">
    <text evidence="1">The sequence shown here is derived from an EMBL/GenBank/DDBJ whole genome shotgun (WGS) entry which is preliminary data.</text>
</comment>
<dbReference type="InterPro" id="IPR006175">
    <property type="entry name" value="YjgF/YER057c/UK114"/>
</dbReference>
<accession>A0ABW4XBA7</accession>
<dbReference type="PANTHER" id="PTHR43857">
    <property type="entry name" value="BLR7761 PROTEIN"/>
    <property type="match status" value="1"/>
</dbReference>
<proteinExistence type="predicted"/>
<dbReference type="EC" id="3.5.-.-" evidence="1"/>